<evidence type="ECO:0000313" key="2">
    <source>
        <dbReference type="EMBL" id="GCB27703.1"/>
    </source>
</evidence>
<dbReference type="Proteomes" id="UP000286921">
    <property type="component" value="Unassembled WGS sequence"/>
</dbReference>
<reference evidence="2 3" key="1">
    <citation type="submission" date="2016-09" db="EMBL/GenBank/DDBJ databases">
        <title>Aspergillus awamori IFM 58123T.</title>
        <authorList>
            <person name="Kusuya Y."/>
            <person name="Shimizu M."/>
            <person name="Takahashi H."/>
            <person name="Yaguchi T."/>
        </authorList>
    </citation>
    <scope>NUCLEOTIDE SEQUENCE [LARGE SCALE GENOMIC DNA]</scope>
    <source>
        <strain evidence="2 3">IFM 58123</strain>
    </source>
</reference>
<proteinExistence type="predicted"/>
<protein>
    <submittedName>
        <fullName evidence="2">Uncharacterized protein</fullName>
    </submittedName>
</protein>
<evidence type="ECO:0000256" key="1">
    <source>
        <dbReference type="SAM" id="MobiDB-lite"/>
    </source>
</evidence>
<dbReference type="EMBL" id="BDHI01000029">
    <property type="protein sequence ID" value="GCB27703.1"/>
    <property type="molecule type" value="Genomic_DNA"/>
</dbReference>
<name>A0A401L804_ASPAW</name>
<gene>
    <name evidence="2" type="ORF">AAWM_10588</name>
</gene>
<evidence type="ECO:0000313" key="3">
    <source>
        <dbReference type="Proteomes" id="UP000286921"/>
    </source>
</evidence>
<comment type="caution">
    <text evidence="2">The sequence shown here is derived from an EMBL/GenBank/DDBJ whole genome shotgun (WGS) entry which is preliminary data.</text>
</comment>
<accession>A0A401L804</accession>
<sequence>MIVPGNDSAIPGCYHAGHDLLDDRHKYGRVVDACLFQLQLGWLELLQVPTNEEKSLINEELEELAEGLTDEEIDNLEKELQAMTGPTSPSSPSDSSKDQTNPSVFWMDDVLTPKEKVELGRKSAIYYPSDTYWKIVCINMALHLAKRKEESSRDYSDVDNAVFENELDQCLEDFEIPTTVAPTTETLLEVTPENVTQNAGTE</sequence>
<organism evidence="2 3">
    <name type="scientific">Aspergillus awamori</name>
    <name type="common">Black koji mold</name>
    <dbReference type="NCBI Taxonomy" id="105351"/>
    <lineage>
        <taxon>Eukaryota</taxon>
        <taxon>Fungi</taxon>
        <taxon>Dikarya</taxon>
        <taxon>Ascomycota</taxon>
        <taxon>Pezizomycotina</taxon>
        <taxon>Eurotiomycetes</taxon>
        <taxon>Eurotiomycetidae</taxon>
        <taxon>Eurotiales</taxon>
        <taxon>Aspergillaceae</taxon>
        <taxon>Aspergillus</taxon>
    </lineage>
</organism>
<keyword evidence="3" id="KW-1185">Reference proteome</keyword>
<feature type="region of interest" description="Disordered" evidence="1">
    <location>
        <begin position="82"/>
        <end position="105"/>
    </location>
</feature>
<dbReference type="AlphaFoldDB" id="A0A401L804"/>